<proteinExistence type="predicted"/>
<evidence type="ECO:0000256" key="1">
    <source>
        <dbReference type="SAM" id="SignalP"/>
    </source>
</evidence>
<evidence type="ECO:0000313" key="3">
    <source>
        <dbReference type="Proteomes" id="UP001364617"/>
    </source>
</evidence>
<protein>
    <recommendedName>
        <fullName evidence="4">NT-3 growth factor receptor</fullName>
    </recommendedName>
</protein>
<dbReference type="AlphaFoldDB" id="A0AAN9DNM5"/>
<evidence type="ECO:0000313" key="2">
    <source>
        <dbReference type="EMBL" id="KAK7176815.1"/>
    </source>
</evidence>
<gene>
    <name evidence="2" type="ORF">R3I93_000917</name>
</gene>
<dbReference type="EMBL" id="JAYKXH010000001">
    <property type="protein sequence ID" value="KAK7176815.1"/>
    <property type="molecule type" value="Genomic_DNA"/>
</dbReference>
<reference evidence="2 3" key="1">
    <citation type="submission" date="2024-02" db="EMBL/GenBank/DDBJ databases">
        <title>Chromosome-level genome assembly of the Eurasian Minnow (Phoxinus phoxinus).</title>
        <authorList>
            <person name="Oriowo T.O."/>
            <person name="Martin S."/>
            <person name="Stange M."/>
            <person name="Chrysostomakis Y."/>
            <person name="Brown T."/>
            <person name="Winkler S."/>
            <person name="Kukowka S."/>
            <person name="Myers E.W."/>
            <person name="Bohne A."/>
        </authorList>
    </citation>
    <scope>NUCLEOTIDE SEQUENCE [LARGE SCALE GENOMIC DNA]</scope>
    <source>
        <strain evidence="2">ZFMK-TIS-60720</strain>
        <tissue evidence="2">Whole Organism</tissue>
    </source>
</reference>
<sequence length="83" mass="9391">MDIWFCSAVPVFTWRLFFLSSIFQGYWSSMLDCPPTCSCSPTEIYCNKSDSGNFFPLLALQDPAGNGSNNNDIEELFRNITSM</sequence>
<organism evidence="2 3">
    <name type="scientific">Phoxinus phoxinus</name>
    <name type="common">Eurasian minnow</name>
    <dbReference type="NCBI Taxonomy" id="58324"/>
    <lineage>
        <taxon>Eukaryota</taxon>
        <taxon>Metazoa</taxon>
        <taxon>Chordata</taxon>
        <taxon>Craniata</taxon>
        <taxon>Vertebrata</taxon>
        <taxon>Euteleostomi</taxon>
        <taxon>Actinopterygii</taxon>
        <taxon>Neopterygii</taxon>
        <taxon>Teleostei</taxon>
        <taxon>Ostariophysi</taxon>
        <taxon>Cypriniformes</taxon>
        <taxon>Leuciscidae</taxon>
        <taxon>Phoxininae</taxon>
        <taxon>Phoxinus</taxon>
    </lineage>
</organism>
<keyword evidence="3" id="KW-1185">Reference proteome</keyword>
<name>A0AAN9DNM5_9TELE</name>
<accession>A0AAN9DNM5</accession>
<comment type="caution">
    <text evidence="2">The sequence shown here is derived from an EMBL/GenBank/DDBJ whole genome shotgun (WGS) entry which is preliminary data.</text>
</comment>
<dbReference type="Proteomes" id="UP001364617">
    <property type="component" value="Unassembled WGS sequence"/>
</dbReference>
<feature type="chain" id="PRO_5042872164" description="NT-3 growth factor receptor" evidence="1">
    <location>
        <begin position="29"/>
        <end position="83"/>
    </location>
</feature>
<evidence type="ECO:0008006" key="4">
    <source>
        <dbReference type="Google" id="ProtNLM"/>
    </source>
</evidence>
<keyword evidence="1" id="KW-0732">Signal</keyword>
<feature type="signal peptide" evidence="1">
    <location>
        <begin position="1"/>
        <end position="28"/>
    </location>
</feature>